<dbReference type="EMBL" id="KF279654">
    <property type="protein sequence ID" value="AGO98423.1"/>
    <property type="molecule type" value="Genomic_DNA"/>
</dbReference>
<dbReference type="PANTHER" id="PTHR48049">
    <property type="entry name" value="GLYCOSYLTRANSFERASE"/>
    <property type="match status" value="1"/>
</dbReference>
<reference evidence="3" key="1">
    <citation type="journal article" date="2013" name="Plant Cell">
        <title>TED, an Autonomous and Rare Maize Transposon of the Mutator Superfamily with a High Gametophytic Excision Frequency.</title>
        <authorList>
            <person name="Li Y."/>
            <person name="Harris L."/>
            <person name="Dooner H.K."/>
        </authorList>
    </citation>
    <scope>NUCLEOTIDE SEQUENCE</scope>
</reference>
<gene>
    <name evidence="3" type="primary">bronze1</name>
</gene>
<evidence type="ECO:0000256" key="1">
    <source>
        <dbReference type="ARBA" id="ARBA00022679"/>
    </source>
</evidence>
<dbReference type="SUPFAM" id="SSF53756">
    <property type="entry name" value="UDP-Glycosyltransferase/glycogen phosphorylase"/>
    <property type="match status" value="1"/>
</dbReference>
<dbReference type="FunFam" id="3.40.50.2000:FF:000225">
    <property type="entry name" value="Glycosyltransferase"/>
    <property type="match status" value="1"/>
</dbReference>
<proteinExistence type="predicted"/>
<name>S4WGN8_MAIZE</name>
<dbReference type="InterPro" id="IPR050481">
    <property type="entry name" value="UDP-glycosyltransf_plant"/>
</dbReference>
<feature type="compositionally biased region" description="Gly residues" evidence="2">
    <location>
        <begin position="422"/>
        <end position="431"/>
    </location>
</feature>
<accession>S4WGN8</accession>
<protein>
    <submittedName>
        <fullName evidence="3">Mutant UDP-glucose flavonoid-3-O-glucosyltransferase</fullName>
    </submittedName>
</protein>
<evidence type="ECO:0000313" key="3">
    <source>
        <dbReference type="EMBL" id="AGO98423.1"/>
    </source>
</evidence>
<dbReference type="AlphaFoldDB" id="S4WGN8"/>
<dbReference type="Gene3D" id="3.40.50.2000">
    <property type="entry name" value="Glycogen Phosphorylase B"/>
    <property type="match status" value="2"/>
</dbReference>
<dbReference type="InterPro" id="IPR002213">
    <property type="entry name" value="UDP_glucos_trans"/>
</dbReference>
<dbReference type="GO" id="GO:0035251">
    <property type="term" value="F:UDP-glucosyltransferase activity"/>
    <property type="evidence" value="ECO:0007669"/>
    <property type="project" value="InterPro"/>
</dbReference>
<evidence type="ECO:0000256" key="2">
    <source>
        <dbReference type="SAM" id="MobiDB-lite"/>
    </source>
</evidence>
<dbReference type="ExpressionAtlas" id="S4WGN8">
    <property type="expression patterns" value="baseline and differential"/>
</dbReference>
<sequence length="454" mass="46781">MAPADAESSPPPHVAVVAFPFSSHAAVLLSIARALAAAAAPSGATLSFLSTASSLAQLRKASSASAGHGLPGNLRFVEVPDGAPAAEESVPVPRQMQLFMEAAEAGGVKAWLEAARAAAGGARVTCVVGDAFVWPAADAAASAGAPWVPVWTAASCALLAHVRTDALREDVGDQAANRVDEPLISHPGLASYRVRDLPDGVVSGDFNYVINLLVHRMGQCLPRSAAAVALNTFPGLDPPDVTAALAEILPNCVPFGPYHLLLAEDDADADTAAPADPHGCLAWLGRQPARGVAYVSFGTVACPRPDELRELAAGLEASAAPFLWSLREDSWTLLPPGFLDRAAGTGSGLVVPWAPQVAPPFRGRVRDARRVGVGAGGRVQRGAHGVPPLLRRPADERAVRGARVGVRRRVRGRHDERRSGRGRGGAAARGGRGADEGKGQGAAGLGGRGVRARR</sequence>
<feature type="compositionally biased region" description="Gly residues" evidence="2">
    <location>
        <begin position="439"/>
        <end position="454"/>
    </location>
</feature>
<dbReference type="Pfam" id="PF00201">
    <property type="entry name" value="UDPGT"/>
    <property type="match status" value="1"/>
</dbReference>
<feature type="region of interest" description="Disordered" evidence="2">
    <location>
        <begin position="408"/>
        <end position="454"/>
    </location>
</feature>
<dbReference type="PANTHER" id="PTHR48049:SF65">
    <property type="entry name" value="ANTHOCYANIDIN 3-O-GLUCOSYLTRANSFERASE"/>
    <property type="match status" value="1"/>
</dbReference>
<organism evidence="3">
    <name type="scientific">Zea mays</name>
    <name type="common">Maize</name>
    <dbReference type="NCBI Taxonomy" id="4577"/>
    <lineage>
        <taxon>Eukaryota</taxon>
        <taxon>Viridiplantae</taxon>
        <taxon>Streptophyta</taxon>
        <taxon>Embryophyta</taxon>
        <taxon>Tracheophyta</taxon>
        <taxon>Spermatophyta</taxon>
        <taxon>Magnoliopsida</taxon>
        <taxon>Liliopsida</taxon>
        <taxon>Poales</taxon>
        <taxon>Poaceae</taxon>
        <taxon>PACMAD clade</taxon>
        <taxon>Panicoideae</taxon>
        <taxon>Andropogonodae</taxon>
        <taxon>Andropogoneae</taxon>
        <taxon>Tripsacinae</taxon>
        <taxon>Zea</taxon>
    </lineage>
</organism>
<keyword evidence="1 3" id="KW-0808">Transferase</keyword>